<reference evidence="2" key="1">
    <citation type="submission" date="2016-10" db="EMBL/GenBank/DDBJ databases">
        <authorList>
            <person name="Varghese N."/>
            <person name="Submissions S."/>
        </authorList>
    </citation>
    <scope>NUCLEOTIDE SEQUENCE [LARGE SCALE GENOMIC DNA]</scope>
    <source>
        <strain evidence="2">DSM 12111</strain>
    </source>
</reference>
<gene>
    <name evidence="1" type="ORF">SAMN05421553_3581</name>
</gene>
<evidence type="ECO:0000313" key="2">
    <source>
        <dbReference type="Proteomes" id="UP000242849"/>
    </source>
</evidence>
<organism evidence="1 2">
    <name type="scientific">Pseudomonas anguilliseptica</name>
    <dbReference type="NCBI Taxonomy" id="53406"/>
    <lineage>
        <taxon>Bacteria</taxon>
        <taxon>Pseudomonadati</taxon>
        <taxon>Pseudomonadota</taxon>
        <taxon>Gammaproteobacteria</taxon>
        <taxon>Pseudomonadales</taxon>
        <taxon>Pseudomonadaceae</taxon>
        <taxon>Pseudomonas</taxon>
    </lineage>
</organism>
<accession>A0A1H5EDY4</accession>
<dbReference type="AlphaFoldDB" id="A0A1H5EDY4"/>
<name>A0A1H5EDY4_PSEAG</name>
<dbReference type="RefSeq" id="WP_090385065.1">
    <property type="nucleotide sequence ID" value="NZ_CP156749.1"/>
</dbReference>
<dbReference type="EMBL" id="FNSC01000001">
    <property type="protein sequence ID" value="SED89342.1"/>
    <property type="molecule type" value="Genomic_DNA"/>
</dbReference>
<evidence type="ECO:0000313" key="1">
    <source>
        <dbReference type="EMBL" id="SED89342.1"/>
    </source>
</evidence>
<keyword evidence="2" id="KW-1185">Reference proteome</keyword>
<proteinExistence type="predicted"/>
<sequence length="144" mass="16376">MNAARTWLFPVLTLLIALFIVMQREPQALTSPESVQTAVLAQLAEQGWQWKGNGRTRHAGLYRLLLLEHMACKEPAYLIVNHSGSETQGSLAFARVTHRIECRLNGQAYATYPTFYRELLAVWTRLGRAAPLLDYWIALPVHCR</sequence>
<protein>
    <submittedName>
        <fullName evidence="1">Uncharacterized protein</fullName>
    </submittedName>
</protein>
<dbReference type="Proteomes" id="UP000242849">
    <property type="component" value="Unassembled WGS sequence"/>
</dbReference>